<dbReference type="OrthoDB" id="1717591at2759"/>
<dbReference type="InterPro" id="IPR036869">
    <property type="entry name" value="J_dom_sf"/>
</dbReference>
<dbReference type="EMBL" id="GL377647">
    <property type="protein sequence ID" value="EFJ11335.1"/>
    <property type="molecule type" value="Genomic_DNA"/>
</dbReference>
<sequence length="910" mass="97654">MEEAPAMAIRRSDKAVPLPPQSGSSRRRRAPGGAAWPAFPGEGGLGIGCGKRSPAPSPAAAAASGNIADGSSCRSPFSSSSRVASFGSGAAMAGAGIRRNSSDLAGDRVSSGCGGIKSPGIGKKNISSSSSSCCDSCRPCSSSSHQHGTKGSGRIEYSDVFGGPPKYLASAPTGRNAAIPDYDDIFQGGSKRSSSSSSSSTSFSFQQQSSKTKSRTTELPVFDLPVPERDTGEVFKGSSEELPKVPVAAASPPPAEEIVYDDVFGGPLTGPRTKLLKDLLRCSGFAEAKRKPGVKTKLSSQSDSSPVSSIHSMCREPHGNPIFEYESEVYGDAKHFNSPHKSSLGSVDKSPQQTFVGLESNRKQPAVTSVSATSSPFTEQFDDSTVHSYSTRASKGAKDPVGVPSYEKVYKNVSKVPAAGDAVPKMKTFGREVDLEVASSSSSESSEQEYLRKASTATRHTYKTNRKHRSSKTSSHRRSSRTRREASHVPGQTSASNGQKSFGSAQATSSPFCDSSAAEQDFDYEVELSTDPSIKCFPRKAADSFTYDDGFSKKEKQVNFVTVNHVQLTTEPTVLPPARPAPSKNVDFLSEKDMSDFLETDAFMEYSIKDLDGLVAEEYVVSQGSVSESSPSVSNSIKTSPSGRSYEDEDSDHCYAKDAVSPDPDPEPKPERGGCAAEQKAEVQKIAKDSGDHEQMAVEQSSGGSEEKKLGTGALNVGSSKSSLEETSSSSLSAEEQPKCVSSGSSPANVSDDLSSLCGTEFEVIDGEHPERRKSRLERHQRAVERVAKALAEKNNRDLELERVQEEKQRVAELLNDVIKRWAAGKQGNLRALLSTLQYILWPECGWQPISLIDIIEPASVRKAYKKATLYVHPDKLQQKNASTEHKYIAEKVFDLLQEAWTTFNLEQAF</sequence>
<dbReference type="CDD" id="cd06257">
    <property type="entry name" value="DnaJ"/>
    <property type="match status" value="1"/>
</dbReference>
<protein>
    <submittedName>
        <fullName evidence="3">Uncharacterized protein JAC1L2-1</fullName>
    </submittedName>
</protein>
<feature type="coiled-coil region" evidence="1">
    <location>
        <begin position="777"/>
        <end position="821"/>
    </location>
</feature>
<evidence type="ECO:0000256" key="1">
    <source>
        <dbReference type="SAM" id="Coils"/>
    </source>
</evidence>
<feature type="compositionally biased region" description="Low complexity" evidence="2">
    <location>
        <begin position="719"/>
        <end position="735"/>
    </location>
</feature>
<feature type="compositionally biased region" description="Polar residues" evidence="2">
    <location>
        <begin position="490"/>
        <end position="513"/>
    </location>
</feature>
<dbReference type="AlphaFoldDB" id="D8SVZ1"/>
<feature type="compositionally biased region" description="Low complexity" evidence="2">
    <location>
        <begin position="621"/>
        <end position="636"/>
    </location>
</feature>
<gene>
    <name evidence="3" type="primary">JAC1L2-1</name>
    <name evidence="3" type="ORF">SELMODRAFT_447002</name>
</gene>
<feature type="region of interest" description="Disordered" evidence="2">
    <location>
        <begin position="621"/>
        <end position="752"/>
    </location>
</feature>
<feature type="region of interest" description="Disordered" evidence="2">
    <location>
        <begin position="291"/>
        <end position="315"/>
    </location>
</feature>
<feature type="compositionally biased region" description="Basic and acidic residues" evidence="2">
    <location>
        <begin position="679"/>
        <end position="696"/>
    </location>
</feature>
<dbReference type="PANTHER" id="PTHR23172:SF19">
    <property type="entry name" value="J DOMAIN-CONTAINING PROTEIN"/>
    <property type="match status" value="1"/>
</dbReference>
<dbReference type="GO" id="GO:0030276">
    <property type="term" value="F:clathrin binding"/>
    <property type="evidence" value="ECO:0000318"/>
    <property type="project" value="GO_Central"/>
</dbReference>
<accession>D8SVZ1</accession>
<feature type="compositionally biased region" description="Polar residues" evidence="2">
    <location>
        <begin position="366"/>
        <end position="378"/>
    </location>
</feature>
<reference evidence="3 4" key="1">
    <citation type="journal article" date="2011" name="Science">
        <title>The Selaginella genome identifies genetic changes associated with the evolution of vascular plants.</title>
        <authorList>
            <person name="Banks J.A."/>
            <person name="Nishiyama T."/>
            <person name="Hasebe M."/>
            <person name="Bowman J.L."/>
            <person name="Gribskov M."/>
            <person name="dePamphilis C."/>
            <person name="Albert V.A."/>
            <person name="Aono N."/>
            <person name="Aoyama T."/>
            <person name="Ambrose B.A."/>
            <person name="Ashton N.W."/>
            <person name="Axtell M.J."/>
            <person name="Barker E."/>
            <person name="Barker M.S."/>
            <person name="Bennetzen J.L."/>
            <person name="Bonawitz N.D."/>
            <person name="Chapple C."/>
            <person name="Cheng C."/>
            <person name="Correa L.G."/>
            <person name="Dacre M."/>
            <person name="DeBarry J."/>
            <person name="Dreyer I."/>
            <person name="Elias M."/>
            <person name="Engstrom E.M."/>
            <person name="Estelle M."/>
            <person name="Feng L."/>
            <person name="Finet C."/>
            <person name="Floyd S.K."/>
            <person name="Frommer W.B."/>
            <person name="Fujita T."/>
            <person name="Gramzow L."/>
            <person name="Gutensohn M."/>
            <person name="Harholt J."/>
            <person name="Hattori M."/>
            <person name="Heyl A."/>
            <person name="Hirai T."/>
            <person name="Hiwatashi Y."/>
            <person name="Ishikawa M."/>
            <person name="Iwata M."/>
            <person name="Karol K.G."/>
            <person name="Koehler B."/>
            <person name="Kolukisaoglu U."/>
            <person name="Kubo M."/>
            <person name="Kurata T."/>
            <person name="Lalonde S."/>
            <person name="Li K."/>
            <person name="Li Y."/>
            <person name="Litt A."/>
            <person name="Lyons E."/>
            <person name="Manning G."/>
            <person name="Maruyama T."/>
            <person name="Michael T.P."/>
            <person name="Mikami K."/>
            <person name="Miyazaki S."/>
            <person name="Morinaga S."/>
            <person name="Murata T."/>
            <person name="Mueller-Roeber B."/>
            <person name="Nelson D.R."/>
            <person name="Obara M."/>
            <person name="Oguri Y."/>
            <person name="Olmstead R.G."/>
            <person name="Onodera N."/>
            <person name="Petersen B.L."/>
            <person name="Pils B."/>
            <person name="Prigge M."/>
            <person name="Rensing S.A."/>
            <person name="Riano-Pachon D.M."/>
            <person name="Roberts A.W."/>
            <person name="Sato Y."/>
            <person name="Scheller H.V."/>
            <person name="Schulz B."/>
            <person name="Schulz C."/>
            <person name="Shakirov E.V."/>
            <person name="Shibagaki N."/>
            <person name="Shinohara N."/>
            <person name="Shippen D.E."/>
            <person name="Soerensen I."/>
            <person name="Sotooka R."/>
            <person name="Sugimoto N."/>
            <person name="Sugita M."/>
            <person name="Sumikawa N."/>
            <person name="Tanurdzic M."/>
            <person name="Theissen G."/>
            <person name="Ulvskov P."/>
            <person name="Wakazuki S."/>
            <person name="Weng J.K."/>
            <person name="Willats W.W."/>
            <person name="Wipf D."/>
            <person name="Wolf P.G."/>
            <person name="Yang L."/>
            <person name="Zimmer A.D."/>
            <person name="Zhu Q."/>
            <person name="Mitros T."/>
            <person name="Hellsten U."/>
            <person name="Loque D."/>
            <person name="Otillar R."/>
            <person name="Salamov A."/>
            <person name="Schmutz J."/>
            <person name="Shapiro H."/>
            <person name="Lindquist E."/>
            <person name="Lucas S."/>
            <person name="Rokhsar D."/>
            <person name="Grigoriev I.V."/>
        </authorList>
    </citation>
    <scope>NUCLEOTIDE SEQUENCE [LARGE SCALE GENOMIC DNA]</scope>
</reference>
<dbReference type="GeneID" id="9629747"/>
<proteinExistence type="predicted"/>
<dbReference type="InterPro" id="IPR001623">
    <property type="entry name" value="DnaJ_domain"/>
</dbReference>
<feature type="compositionally biased region" description="Low complexity" evidence="2">
    <location>
        <begin position="190"/>
        <end position="211"/>
    </location>
</feature>
<feature type="compositionally biased region" description="Low complexity" evidence="2">
    <location>
        <begin position="299"/>
        <end position="312"/>
    </location>
</feature>
<organism evidence="4">
    <name type="scientific">Selaginella moellendorffii</name>
    <name type="common">Spikemoss</name>
    <dbReference type="NCBI Taxonomy" id="88036"/>
    <lineage>
        <taxon>Eukaryota</taxon>
        <taxon>Viridiplantae</taxon>
        <taxon>Streptophyta</taxon>
        <taxon>Embryophyta</taxon>
        <taxon>Tracheophyta</taxon>
        <taxon>Lycopodiopsida</taxon>
        <taxon>Selaginellales</taxon>
        <taxon>Selaginellaceae</taxon>
        <taxon>Selaginella</taxon>
    </lineage>
</organism>
<dbReference type="PANTHER" id="PTHR23172">
    <property type="entry name" value="AUXILIN/CYCLIN G-ASSOCIATED KINASE-RELATED"/>
    <property type="match status" value="1"/>
</dbReference>
<evidence type="ECO:0000256" key="2">
    <source>
        <dbReference type="SAM" id="MobiDB-lite"/>
    </source>
</evidence>
<feature type="compositionally biased region" description="Basic and acidic residues" evidence="2">
    <location>
        <begin position="226"/>
        <end position="240"/>
    </location>
</feature>
<dbReference type="GO" id="GO:0005737">
    <property type="term" value="C:cytoplasm"/>
    <property type="evidence" value="ECO:0000318"/>
    <property type="project" value="GO_Central"/>
</dbReference>
<feature type="compositionally biased region" description="Polar residues" evidence="2">
    <location>
        <begin position="740"/>
        <end position="752"/>
    </location>
</feature>
<keyword evidence="4" id="KW-1185">Reference proteome</keyword>
<dbReference type="eggNOG" id="KOG0431">
    <property type="taxonomic scope" value="Eukaryota"/>
</dbReference>
<dbReference type="Gene3D" id="1.10.287.110">
    <property type="entry name" value="DnaJ domain"/>
    <property type="match status" value="1"/>
</dbReference>
<keyword evidence="1" id="KW-0175">Coiled coil</keyword>
<feature type="region of interest" description="Disordered" evidence="2">
    <location>
        <begin position="358"/>
        <end position="403"/>
    </location>
</feature>
<name>D8SVZ1_SELML</name>
<dbReference type="HOGENOM" id="CLU_319434_0_0_1"/>
<feature type="compositionally biased region" description="Low complexity" evidence="2">
    <location>
        <begin position="118"/>
        <end position="144"/>
    </location>
</feature>
<dbReference type="SUPFAM" id="SSF46565">
    <property type="entry name" value="Chaperone J-domain"/>
    <property type="match status" value="1"/>
</dbReference>
<dbReference type="GO" id="GO:0072318">
    <property type="term" value="P:clathrin coat disassembly"/>
    <property type="evidence" value="ECO:0000318"/>
    <property type="project" value="GO_Central"/>
</dbReference>
<feature type="compositionally biased region" description="Low complexity" evidence="2">
    <location>
        <begin position="58"/>
        <end position="84"/>
    </location>
</feature>
<feature type="region of interest" description="Disordered" evidence="2">
    <location>
        <begin position="435"/>
        <end position="515"/>
    </location>
</feature>
<feature type="region of interest" description="Disordered" evidence="2">
    <location>
        <begin position="101"/>
        <end position="240"/>
    </location>
</feature>
<feature type="region of interest" description="Disordered" evidence="2">
    <location>
        <begin position="1"/>
        <end position="84"/>
    </location>
</feature>
<evidence type="ECO:0000313" key="4">
    <source>
        <dbReference type="Proteomes" id="UP000001514"/>
    </source>
</evidence>
<dbReference type="InParanoid" id="D8SVZ1"/>
<feature type="compositionally biased region" description="Low complexity" evidence="2">
    <location>
        <begin position="31"/>
        <end position="40"/>
    </location>
</feature>
<dbReference type="Gramene" id="EFJ11335">
    <property type="protein sequence ID" value="EFJ11335"/>
    <property type="gene ID" value="SELMODRAFT_447002"/>
</dbReference>
<dbReference type="Proteomes" id="UP000001514">
    <property type="component" value="Unassembled WGS sequence"/>
</dbReference>
<dbReference type="GO" id="GO:0031982">
    <property type="term" value="C:vesicle"/>
    <property type="evidence" value="ECO:0000318"/>
    <property type="project" value="GO_Central"/>
</dbReference>
<dbReference type="STRING" id="88036.D8SVZ1"/>
<dbReference type="GO" id="GO:0072583">
    <property type="term" value="P:clathrin-dependent endocytosis"/>
    <property type="evidence" value="ECO:0000318"/>
    <property type="project" value="GO_Central"/>
</dbReference>
<dbReference type="KEGG" id="smo:SELMODRAFT_447002"/>
<evidence type="ECO:0000313" key="3">
    <source>
        <dbReference type="EMBL" id="EFJ11335.1"/>
    </source>
</evidence>
<feature type="compositionally biased region" description="Basic residues" evidence="2">
    <location>
        <begin position="460"/>
        <end position="481"/>
    </location>
</feature>